<reference evidence="2 3" key="1">
    <citation type="journal article" date="2016" name="Nat. Commun.">
        <title>Thousands of microbial genomes shed light on interconnected biogeochemical processes in an aquifer system.</title>
        <authorList>
            <person name="Anantharaman K."/>
            <person name="Brown C.T."/>
            <person name="Hug L.A."/>
            <person name="Sharon I."/>
            <person name="Castelle C.J."/>
            <person name="Probst A.J."/>
            <person name="Thomas B.C."/>
            <person name="Singh A."/>
            <person name="Wilkins M.J."/>
            <person name="Karaoz U."/>
            <person name="Brodie E.L."/>
            <person name="Williams K.H."/>
            <person name="Hubbard S.S."/>
            <person name="Banfield J.F."/>
        </authorList>
    </citation>
    <scope>NUCLEOTIDE SEQUENCE [LARGE SCALE GENOMIC DNA]</scope>
</reference>
<organism evidence="2 3">
    <name type="scientific">Candidatus Kaiserbacteria bacterium RIFCSPHIGHO2_01_FULL_56_24</name>
    <dbReference type="NCBI Taxonomy" id="1798487"/>
    <lineage>
        <taxon>Bacteria</taxon>
        <taxon>Candidatus Kaiseribacteriota</taxon>
    </lineage>
</organism>
<protein>
    <recommendedName>
        <fullName evidence="4">PEGA domain-containing protein</fullName>
    </recommendedName>
</protein>
<comment type="caution">
    <text evidence="2">The sequence shown here is derived from an EMBL/GenBank/DDBJ whole genome shotgun (WGS) entry which is preliminary data.</text>
</comment>
<keyword evidence="1" id="KW-0472">Membrane</keyword>
<accession>A0A1F6DAM4</accession>
<feature type="transmembrane region" description="Helical" evidence="1">
    <location>
        <begin position="12"/>
        <end position="31"/>
    </location>
</feature>
<keyword evidence="1" id="KW-1133">Transmembrane helix</keyword>
<evidence type="ECO:0008006" key="4">
    <source>
        <dbReference type="Google" id="ProtNLM"/>
    </source>
</evidence>
<gene>
    <name evidence="2" type="ORF">A2765_05635</name>
</gene>
<keyword evidence="1" id="KW-0812">Transmembrane</keyword>
<evidence type="ECO:0000313" key="3">
    <source>
        <dbReference type="Proteomes" id="UP000176377"/>
    </source>
</evidence>
<sequence>MQPFPAQRRRLYFMLFLLLFAILLPAVILYADGWRYKPGFGLVRTGGVYIDVPYPDAAISINGVQSGHSGFLQRGFLQRGFYIGNLAPSAYVVRVDRTGYRSWGRILVVEPQLVTDARVLLIPDEIDLTRLAVTGTASSTKLVSRPTYDSYIAAFATSTAASSTVPVDQSDGIGLFLEKGDVVARWLRTNPPPSVFCSSPSYCGLDVSVKREGGPALFAQFFKGGVIYRTKEGGIYFGEIDVRSTPAGALLYAAPGADFRVIDEAIIVKSGSALYEVEGL</sequence>
<dbReference type="Proteomes" id="UP000176377">
    <property type="component" value="Unassembled WGS sequence"/>
</dbReference>
<evidence type="ECO:0000256" key="1">
    <source>
        <dbReference type="SAM" id="Phobius"/>
    </source>
</evidence>
<dbReference type="EMBL" id="MFLA01000033">
    <property type="protein sequence ID" value="OGG58400.1"/>
    <property type="molecule type" value="Genomic_DNA"/>
</dbReference>
<proteinExistence type="predicted"/>
<evidence type="ECO:0000313" key="2">
    <source>
        <dbReference type="EMBL" id="OGG58400.1"/>
    </source>
</evidence>
<name>A0A1F6DAM4_9BACT</name>
<dbReference type="AlphaFoldDB" id="A0A1F6DAM4"/>